<keyword evidence="1" id="KW-1133">Transmembrane helix</keyword>
<name>A0A1Y3BPR9_EURMA</name>
<keyword evidence="1" id="KW-0472">Membrane</keyword>
<organism evidence="2 3">
    <name type="scientific">Euroglyphus maynei</name>
    <name type="common">Mayne's house dust mite</name>
    <dbReference type="NCBI Taxonomy" id="6958"/>
    <lineage>
        <taxon>Eukaryota</taxon>
        <taxon>Metazoa</taxon>
        <taxon>Ecdysozoa</taxon>
        <taxon>Arthropoda</taxon>
        <taxon>Chelicerata</taxon>
        <taxon>Arachnida</taxon>
        <taxon>Acari</taxon>
        <taxon>Acariformes</taxon>
        <taxon>Sarcoptiformes</taxon>
        <taxon>Astigmata</taxon>
        <taxon>Psoroptidia</taxon>
        <taxon>Analgoidea</taxon>
        <taxon>Pyroglyphidae</taxon>
        <taxon>Pyroglyphinae</taxon>
        <taxon>Euroglyphus</taxon>
    </lineage>
</organism>
<dbReference type="OrthoDB" id="288203at2759"/>
<keyword evidence="1" id="KW-0812">Transmembrane</keyword>
<feature type="transmembrane region" description="Helical" evidence="1">
    <location>
        <begin position="20"/>
        <end position="39"/>
    </location>
</feature>
<dbReference type="Proteomes" id="UP000194236">
    <property type="component" value="Unassembled WGS sequence"/>
</dbReference>
<dbReference type="AlphaFoldDB" id="A0A1Y3BPR9"/>
<evidence type="ECO:0000313" key="3">
    <source>
        <dbReference type="Proteomes" id="UP000194236"/>
    </source>
</evidence>
<evidence type="ECO:0000256" key="1">
    <source>
        <dbReference type="SAM" id="Phobius"/>
    </source>
</evidence>
<evidence type="ECO:0000313" key="2">
    <source>
        <dbReference type="EMBL" id="OTF81145.1"/>
    </source>
</evidence>
<comment type="caution">
    <text evidence="2">The sequence shown here is derived from an EMBL/GenBank/DDBJ whole genome shotgun (WGS) entry which is preliminary data.</text>
</comment>
<gene>
    <name evidence="2" type="ORF">BLA29_014067</name>
</gene>
<proteinExistence type="predicted"/>
<sequence>MKQIVWVRNAWRISKLDGILWIVTFLFVLLFGIGHGLFYSCVWGEQCKIIIN</sequence>
<protein>
    <submittedName>
        <fullName evidence="2">Uncharacterized protein</fullName>
    </submittedName>
</protein>
<dbReference type="EMBL" id="MUJZ01015101">
    <property type="protein sequence ID" value="OTF81145.1"/>
    <property type="molecule type" value="Genomic_DNA"/>
</dbReference>
<keyword evidence="3" id="KW-1185">Reference proteome</keyword>
<accession>A0A1Y3BPR9</accession>
<reference evidence="2 3" key="1">
    <citation type="submission" date="2017-03" db="EMBL/GenBank/DDBJ databases">
        <title>Genome Survey of Euroglyphus maynei.</title>
        <authorList>
            <person name="Arlian L.G."/>
            <person name="Morgan M.S."/>
            <person name="Rider S.D."/>
        </authorList>
    </citation>
    <scope>NUCLEOTIDE SEQUENCE [LARGE SCALE GENOMIC DNA]</scope>
    <source>
        <strain evidence="2">Arlian Lab</strain>
        <tissue evidence="2">Whole body</tissue>
    </source>
</reference>